<comment type="caution">
    <text evidence="6">The sequence shown here is derived from an EMBL/GenBank/DDBJ whole genome shotgun (WGS) entry which is preliminary data.</text>
</comment>
<dbReference type="InterPro" id="IPR052210">
    <property type="entry name" value="LysM1-like"/>
</dbReference>
<keyword evidence="7" id="KW-1185">Reference proteome</keyword>
<keyword evidence="2" id="KW-0843">Virulence</keyword>
<evidence type="ECO:0000256" key="2">
    <source>
        <dbReference type="ARBA" id="ARBA00023026"/>
    </source>
</evidence>
<accession>A0A8K0T8N2</accession>
<sequence length="452" mass="51067">MRLSSACFSVLVGWTSWVHAQQFLLLKQSYDAMGLSDECTTVLNTELEKCHSLLFQHTDRTTGTIIKVLPREELDLICEPMCREELSALRRGIQETCTSSSDLIRHSGFELPAFYFADKFAYTYDMNCYRHRSSGRFCDEVFSDWRSGKTKFNQCDDCYLGPLAYQISSPIGVSNFSVSHFEDVMASCPDSNYEVQVAKTYKVEMPVAPKEDTRNCTRWYTMKNGDTCVGISLSQNSSTVKLIQNNGMDVNCGSMPDEGTELCLQEPCITHMIRPGETCATISHKYGISTKQFRALNTMIDETCSNIDRWEGYIACVGPTSSLVAGPAQLRLQSDMQKPQAITPRKPLAPGSSEKCTLFVNGRSQKDPDLVAQRQQVPPMEGEDKLFSSFNRCGHVTNYNGVSIREFWRLNPSLDKNKCFLEEKYSYCLAEEGGQQPDPEEGWNPRWGLRWG</sequence>
<dbReference type="PANTHER" id="PTHR34997:SF1">
    <property type="entry name" value="PEPTIDOGLYCAN-BINDING LYSIN DOMAIN"/>
    <property type="match status" value="1"/>
</dbReference>
<dbReference type="EMBL" id="JAGPXD010000004">
    <property type="protein sequence ID" value="KAH7358316.1"/>
    <property type="molecule type" value="Genomic_DNA"/>
</dbReference>
<proteinExistence type="inferred from homology"/>
<dbReference type="OrthoDB" id="5985073at2759"/>
<dbReference type="SUPFAM" id="SSF54106">
    <property type="entry name" value="LysM domain"/>
    <property type="match status" value="1"/>
</dbReference>
<dbReference type="Proteomes" id="UP000813385">
    <property type="component" value="Unassembled WGS sequence"/>
</dbReference>
<protein>
    <recommendedName>
        <fullName evidence="5">LysM domain-containing protein</fullName>
    </recommendedName>
</protein>
<reference evidence="6" key="1">
    <citation type="journal article" date="2021" name="Nat. Commun.">
        <title>Genetic determinants of endophytism in the Arabidopsis root mycobiome.</title>
        <authorList>
            <person name="Mesny F."/>
            <person name="Miyauchi S."/>
            <person name="Thiergart T."/>
            <person name="Pickel B."/>
            <person name="Atanasova L."/>
            <person name="Karlsson M."/>
            <person name="Huettel B."/>
            <person name="Barry K.W."/>
            <person name="Haridas S."/>
            <person name="Chen C."/>
            <person name="Bauer D."/>
            <person name="Andreopoulos W."/>
            <person name="Pangilinan J."/>
            <person name="LaButti K."/>
            <person name="Riley R."/>
            <person name="Lipzen A."/>
            <person name="Clum A."/>
            <person name="Drula E."/>
            <person name="Henrissat B."/>
            <person name="Kohler A."/>
            <person name="Grigoriev I.V."/>
            <person name="Martin F.M."/>
            <person name="Hacquard S."/>
        </authorList>
    </citation>
    <scope>NUCLEOTIDE SEQUENCE</scope>
    <source>
        <strain evidence="6">MPI-CAGE-AT-0016</strain>
    </source>
</reference>
<dbReference type="Pfam" id="PF01476">
    <property type="entry name" value="LysM"/>
    <property type="match status" value="2"/>
</dbReference>
<dbReference type="InterPro" id="IPR036779">
    <property type="entry name" value="LysM_dom_sf"/>
</dbReference>
<name>A0A8K0T8N2_9PEZI</name>
<dbReference type="Gene3D" id="3.10.350.10">
    <property type="entry name" value="LysM domain"/>
    <property type="match status" value="2"/>
</dbReference>
<feature type="chain" id="PRO_5035467357" description="LysM domain-containing protein" evidence="4">
    <location>
        <begin position="21"/>
        <end position="452"/>
    </location>
</feature>
<dbReference type="PROSITE" id="PS51782">
    <property type="entry name" value="LYSM"/>
    <property type="match status" value="2"/>
</dbReference>
<dbReference type="CDD" id="cd00118">
    <property type="entry name" value="LysM"/>
    <property type="match status" value="1"/>
</dbReference>
<dbReference type="GO" id="GO:0008061">
    <property type="term" value="F:chitin binding"/>
    <property type="evidence" value="ECO:0007669"/>
    <property type="project" value="UniProtKB-KW"/>
</dbReference>
<evidence type="ECO:0000256" key="1">
    <source>
        <dbReference type="ARBA" id="ARBA00022669"/>
    </source>
</evidence>
<organism evidence="6 7">
    <name type="scientific">Plectosphaerella cucumerina</name>
    <dbReference type="NCBI Taxonomy" id="40658"/>
    <lineage>
        <taxon>Eukaryota</taxon>
        <taxon>Fungi</taxon>
        <taxon>Dikarya</taxon>
        <taxon>Ascomycota</taxon>
        <taxon>Pezizomycotina</taxon>
        <taxon>Sordariomycetes</taxon>
        <taxon>Hypocreomycetidae</taxon>
        <taxon>Glomerellales</taxon>
        <taxon>Plectosphaerellaceae</taxon>
        <taxon>Plectosphaerella</taxon>
    </lineage>
</organism>
<dbReference type="AlphaFoldDB" id="A0A8K0T8N2"/>
<feature type="domain" description="LysM" evidence="5">
    <location>
        <begin position="269"/>
        <end position="315"/>
    </location>
</feature>
<dbReference type="PANTHER" id="PTHR34997">
    <property type="entry name" value="AM15"/>
    <property type="match status" value="1"/>
</dbReference>
<keyword evidence="4" id="KW-0732">Signal</keyword>
<feature type="signal peptide" evidence="4">
    <location>
        <begin position="1"/>
        <end position="20"/>
    </location>
</feature>
<feature type="domain" description="LysM" evidence="5">
    <location>
        <begin position="218"/>
        <end position="264"/>
    </location>
</feature>
<dbReference type="InterPro" id="IPR018392">
    <property type="entry name" value="LysM"/>
</dbReference>
<gene>
    <name evidence="6" type="ORF">B0T11DRAFT_284201</name>
</gene>
<evidence type="ECO:0000259" key="5">
    <source>
        <dbReference type="PROSITE" id="PS51782"/>
    </source>
</evidence>
<evidence type="ECO:0000313" key="7">
    <source>
        <dbReference type="Proteomes" id="UP000813385"/>
    </source>
</evidence>
<keyword evidence="1" id="KW-0147">Chitin-binding</keyword>
<comment type="similarity">
    <text evidence="3">Belongs to the secreted LysM effector family.</text>
</comment>
<evidence type="ECO:0000256" key="3">
    <source>
        <dbReference type="ARBA" id="ARBA00044955"/>
    </source>
</evidence>
<evidence type="ECO:0000256" key="4">
    <source>
        <dbReference type="SAM" id="SignalP"/>
    </source>
</evidence>
<evidence type="ECO:0000313" key="6">
    <source>
        <dbReference type="EMBL" id="KAH7358316.1"/>
    </source>
</evidence>